<keyword evidence="2" id="KW-0472">Membrane</keyword>
<keyword evidence="2" id="KW-1133">Transmembrane helix</keyword>
<keyword evidence="3" id="KW-0732">Signal</keyword>
<reference evidence="4 5" key="1">
    <citation type="submission" date="2024-02" db="EMBL/GenBank/DDBJ databases">
        <title>De novo assembly and annotation of 12 fungi associated with fruit tree decline syndrome in Ontario, Canada.</title>
        <authorList>
            <person name="Sulman M."/>
            <person name="Ellouze W."/>
            <person name="Ilyukhin E."/>
        </authorList>
    </citation>
    <scope>NUCLEOTIDE SEQUENCE [LARGE SCALE GENOMIC DNA]</scope>
    <source>
        <strain evidence="4 5">M169</strain>
    </source>
</reference>
<feature type="signal peptide" evidence="3">
    <location>
        <begin position="1"/>
        <end position="25"/>
    </location>
</feature>
<keyword evidence="2" id="KW-0812">Transmembrane</keyword>
<evidence type="ECO:0000256" key="3">
    <source>
        <dbReference type="SAM" id="SignalP"/>
    </source>
</evidence>
<keyword evidence="5" id="KW-1185">Reference proteome</keyword>
<accession>A0ABR1P4P9</accession>
<organism evidence="4 5">
    <name type="scientific">Diaporthe eres</name>
    <name type="common">Phomopsis oblonga</name>
    <dbReference type="NCBI Taxonomy" id="83184"/>
    <lineage>
        <taxon>Eukaryota</taxon>
        <taxon>Fungi</taxon>
        <taxon>Dikarya</taxon>
        <taxon>Ascomycota</taxon>
        <taxon>Pezizomycotina</taxon>
        <taxon>Sordariomycetes</taxon>
        <taxon>Sordariomycetidae</taxon>
        <taxon>Diaporthales</taxon>
        <taxon>Diaporthaceae</taxon>
        <taxon>Diaporthe</taxon>
        <taxon>Diaporthe eres species complex</taxon>
    </lineage>
</organism>
<evidence type="ECO:0000256" key="2">
    <source>
        <dbReference type="SAM" id="Phobius"/>
    </source>
</evidence>
<feature type="chain" id="PRO_5045403002" evidence="3">
    <location>
        <begin position="26"/>
        <end position="160"/>
    </location>
</feature>
<dbReference type="Proteomes" id="UP001430848">
    <property type="component" value="Unassembled WGS sequence"/>
</dbReference>
<name>A0ABR1P4P9_DIAER</name>
<evidence type="ECO:0000313" key="5">
    <source>
        <dbReference type="Proteomes" id="UP001430848"/>
    </source>
</evidence>
<feature type="region of interest" description="Disordered" evidence="1">
    <location>
        <begin position="82"/>
        <end position="102"/>
    </location>
</feature>
<evidence type="ECO:0000313" key="4">
    <source>
        <dbReference type="EMBL" id="KAK7726184.1"/>
    </source>
</evidence>
<gene>
    <name evidence="4" type="ORF">SLS63_007698</name>
</gene>
<proteinExistence type="predicted"/>
<dbReference type="EMBL" id="JAKNSF020000044">
    <property type="protein sequence ID" value="KAK7726184.1"/>
    <property type="molecule type" value="Genomic_DNA"/>
</dbReference>
<protein>
    <submittedName>
        <fullName evidence="4">Uncharacterized protein</fullName>
    </submittedName>
</protein>
<evidence type="ECO:0000256" key="1">
    <source>
        <dbReference type="SAM" id="MobiDB-lite"/>
    </source>
</evidence>
<sequence length="160" mass="17137">MRMIPTSTAVFVAAAASLLLGPALAIGNSHPAPDIMHAHNLKPDDVVQWPSSQDTAAPAAFTGHQVGQETDNEEGTAHEEILTHRPQGDNEYSTVESTPLDGGPELQLELKRSEDGAEGTGAVLLRRETSAAPKVFGVSIWLIIAWLGLMYLMYKTGSMF</sequence>
<feature type="transmembrane region" description="Helical" evidence="2">
    <location>
        <begin position="135"/>
        <end position="154"/>
    </location>
</feature>
<comment type="caution">
    <text evidence="4">The sequence shown here is derived from an EMBL/GenBank/DDBJ whole genome shotgun (WGS) entry which is preliminary data.</text>
</comment>